<gene>
    <name evidence="1" type="ORF">SCLCIDRAFT_369285</name>
</gene>
<sequence length="80" mass="9595">MIMRHWPVHGRKLWCLTGLQEQWLRIQCVDWRAVRPVHDQRSGFMAMRQMQYMRTASAYKNKTSMKPQTVISASQSHRHV</sequence>
<proteinExistence type="predicted"/>
<evidence type="ECO:0000313" key="2">
    <source>
        <dbReference type="Proteomes" id="UP000053989"/>
    </source>
</evidence>
<reference evidence="2" key="2">
    <citation type="submission" date="2015-01" db="EMBL/GenBank/DDBJ databases">
        <title>Evolutionary Origins and Diversification of the Mycorrhizal Mutualists.</title>
        <authorList>
            <consortium name="DOE Joint Genome Institute"/>
            <consortium name="Mycorrhizal Genomics Consortium"/>
            <person name="Kohler A."/>
            <person name="Kuo A."/>
            <person name="Nagy L.G."/>
            <person name="Floudas D."/>
            <person name="Copeland A."/>
            <person name="Barry K.W."/>
            <person name="Cichocki N."/>
            <person name="Veneault-Fourrey C."/>
            <person name="LaButti K."/>
            <person name="Lindquist E.A."/>
            <person name="Lipzen A."/>
            <person name="Lundell T."/>
            <person name="Morin E."/>
            <person name="Murat C."/>
            <person name="Riley R."/>
            <person name="Ohm R."/>
            <person name="Sun H."/>
            <person name="Tunlid A."/>
            <person name="Henrissat B."/>
            <person name="Grigoriev I.V."/>
            <person name="Hibbett D.S."/>
            <person name="Martin F."/>
        </authorList>
    </citation>
    <scope>NUCLEOTIDE SEQUENCE [LARGE SCALE GENOMIC DNA]</scope>
    <source>
        <strain evidence="2">Foug A</strain>
    </source>
</reference>
<keyword evidence="2" id="KW-1185">Reference proteome</keyword>
<name>A0A0C3EDB2_9AGAM</name>
<dbReference type="AlphaFoldDB" id="A0A0C3EDB2"/>
<organism evidence="1 2">
    <name type="scientific">Scleroderma citrinum Foug A</name>
    <dbReference type="NCBI Taxonomy" id="1036808"/>
    <lineage>
        <taxon>Eukaryota</taxon>
        <taxon>Fungi</taxon>
        <taxon>Dikarya</taxon>
        <taxon>Basidiomycota</taxon>
        <taxon>Agaricomycotina</taxon>
        <taxon>Agaricomycetes</taxon>
        <taxon>Agaricomycetidae</taxon>
        <taxon>Boletales</taxon>
        <taxon>Sclerodermatineae</taxon>
        <taxon>Sclerodermataceae</taxon>
        <taxon>Scleroderma</taxon>
    </lineage>
</organism>
<protein>
    <submittedName>
        <fullName evidence="1">Uncharacterized protein</fullName>
    </submittedName>
</protein>
<dbReference type="InParanoid" id="A0A0C3EDB2"/>
<accession>A0A0C3EDB2</accession>
<evidence type="ECO:0000313" key="1">
    <source>
        <dbReference type="EMBL" id="KIM66324.1"/>
    </source>
</evidence>
<dbReference type="HOGENOM" id="CLU_2591177_0_0_1"/>
<dbReference type="Proteomes" id="UP000053989">
    <property type="component" value="Unassembled WGS sequence"/>
</dbReference>
<dbReference type="EMBL" id="KN822018">
    <property type="protein sequence ID" value="KIM66324.1"/>
    <property type="molecule type" value="Genomic_DNA"/>
</dbReference>
<reference evidence="1 2" key="1">
    <citation type="submission" date="2014-04" db="EMBL/GenBank/DDBJ databases">
        <authorList>
            <consortium name="DOE Joint Genome Institute"/>
            <person name="Kuo A."/>
            <person name="Kohler A."/>
            <person name="Nagy L.G."/>
            <person name="Floudas D."/>
            <person name="Copeland A."/>
            <person name="Barry K.W."/>
            <person name="Cichocki N."/>
            <person name="Veneault-Fourrey C."/>
            <person name="LaButti K."/>
            <person name="Lindquist E.A."/>
            <person name="Lipzen A."/>
            <person name="Lundell T."/>
            <person name="Morin E."/>
            <person name="Murat C."/>
            <person name="Sun H."/>
            <person name="Tunlid A."/>
            <person name="Henrissat B."/>
            <person name="Grigoriev I.V."/>
            <person name="Hibbett D.S."/>
            <person name="Martin F."/>
            <person name="Nordberg H.P."/>
            <person name="Cantor M.N."/>
            <person name="Hua S.X."/>
        </authorList>
    </citation>
    <scope>NUCLEOTIDE SEQUENCE [LARGE SCALE GENOMIC DNA]</scope>
    <source>
        <strain evidence="1 2">Foug A</strain>
    </source>
</reference>